<sequence length="185" mass="21131">MSEFNKNKKHRAGQSGNHFLRKASLKKSLAQEHKEYLGMDVPEGYFTKSKHTILKSVQPKKAQKRTVFGLKPIIAYRIAASILLLVALTFWWQTTNNENNLEMIDVEVVVSPNELGNADDFLVTSLLIDDADIDQFVNEFITEEIIVEAELSEQRLENLFINSLLIEDSLIHGYIDENLIENIVL</sequence>
<comment type="caution">
    <text evidence="2">The sequence shown here is derived from an EMBL/GenBank/DDBJ whole genome shotgun (WGS) entry which is preliminary data.</text>
</comment>
<evidence type="ECO:0000313" key="2">
    <source>
        <dbReference type="EMBL" id="MBD0850508.1"/>
    </source>
</evidence>
<proteinExistence type="predicted"/>
<accession>A0ABR7VA23</accession>
<reference evidence="2 3" key="1">
    <citation type="submission" date="2020-05" db="EMBL/GenBank/DDBJ databases">
        <title>The draft genome sequence of Maribacter arenosus CAU 1321.</title>
        <authorList>
            <person name="Mu L."/>
        </authorList>
    </citation>
    <scope>NUCLEOTIDE SEQUENCE [LARGE SCALE GENOMIC DNA]</scope>
    <source>
        <strain evidence="2 3">CAU 1321</strain>
    </source>
</reference>
<name>A0ABR7VA23_9FLAO</name>
<keyword evidence="1" id="KW-1133">Transmembrane helix</keyword>
<feature type="transmembrane region" description="Helical" evidence="1">
    <location>
        <begin position="74"/>
        <end position="92"/>
    </location>
</feature>
<organism evidence="2 3">
    <name type="scientific">Maribacter arenosus</name>
    <dbReference type="NCBI Taxonomy" id="1854708"/>
    <lineage>
        <taxon>Bacteria</taxon>
        <taxon>Pseudomonadati</taxon>
        <taxon>Bacteroidota</taxon>
        <taxon>Flavobacteriia</taxon>
        <taxon>Flavobacteriales</taxon>
        <taxon>Flavobacteriaceae</taxon>
        <taxon>Maribacter</taxon>
    </lineage>
</organism>
<evidence type="ECO:0000313" key="3">
    <source>
        <dbReference type="Proteomes" id="UP000598350"/>
    </source>
</evidence>
<dbReference type="Proteomes" id="UP000598350">
    <property type="component" value="Unassembled WGS sequence"/>
</dbReference>
<gene>
    <name evidence="2" type="ORF">HPE63_07500</name>
</gene>
<dbReference type="RefSeq" id="WP_188313633.1">
    <property type="nucleotide sequence ID" value="NZ_JABTCG010000002.1"/>
</dbReference>
<keyword evidence="1" id="KW-0812">Transmembrane</keyword>
<keyword evidence="1" id="KW-0472">Membrane</keyword>
<dbReference type="EMBL" id="JABTCG010000002">
    <property type="protein sequence ID" value="MBD0850508.1"/>
    <property type="molecule type" value="Genomic_DNA"/>
</dbReference>
<keyword evidence="3" id="KW-1185">Reference proteome</keyword>
<protein>
    <submittedName>
        <fullName evidence="2">Uncharacterized protein</fullName>
    </submittedName>
</protein>
<evidence type="ECO:0000256" key="1">
    <source>
        <dbReference type="SAM" id="Phobius"/>
    </source>
</evidence>